<accession>A0A7K1U6Z9</accession>
<feature type="transmembrane region" description="Helical" evidence="9">
    <location>
        <begin position="368"/>
        <end position="390"/>
    </location>
</feature>
<feature type="transmembrane region" description="Helical" evidence="9">
    <location>
        <begin position="1014"/>
        <end position="1037"/>
    </location>
</feature>
<evidence type="ECO:0000256" key="7">
    <source>
        <dbReference type="ARBA" id="ARBA00022989"/>
    </source>
</evidence>
<organism evidence="10 11">
    <name type="scientific">Chitinophaga tropicalis</name>
    <dbReference type="NCBI Taxonomy" id="2683588"/>
    <lineage>
        <taxon>Bacteria</taxon>
        <taxon>Pseudomonadati</taxon>
        <taxon>Bacteroidota</taxon>
        <taxon>Chitinophagia</taxon>
        <taxon>Chitinophagales</taxon>
        <taxon>Chitinophagaceae</taxon>
        <taxon>Chitinophaga</taxon>
    </lineage>
</organism>
<feature type="transmembrane region" description="Helical" evidence="9">
    <location>
        <begin position="877"/>
        <end position="895"/>
    </location>
</feature>
<dbReference type="AlphaFoldDB" id="A0A7K1U6Z9"/>
<dbReference type="PRINTS" id="PR00702">
    <property type="entry name" value="ACRIFLAVINRP"/>
</dbReference>
<feature type="transmembrane region" description="Helical" evidence="9">
    <location>
        <begin position="440"/>
        <end position="460"/>
    </location>
</feature>
<feature type="transmembrane region" description="Helical" evidence="9">
    <location>
        <begin position="539"/>
        <end position="558"/>
    </location>
</feature>
<keyword evidence="8 9" id="KW-0472">Membrane</keyword>
<comment type="subcellular location">
    <subcellularLocation>
        <location evidence="1">Cell inner membrane</location>
        <topology evidence="1">Multi-pass membrane protein</topology>
    </subcellularLocation>
</comment>
<keyword evidence="3" id="KW-0813">Transport</keyword>
<dbReference type="NCBIfam" id="NF000282">
    <property type="entry name" value="RND_permease_1"/>
    <property type="match status" value="1"/>
</dbReference>
<evidence type="ECO:0000256" key="6">
    <source>
        <dbReference type="ARBA" id="ARBA00022692"/>
    </source>
</evidence>
<dbReference type="SUPFAM" id="SSF82714">
    <property type="entry name" value="Multidrug efflux transporter AcrB TolC docking domain, DN and DC subdomains"/>
    <property type="match status" value="2"/>
</dbReference>
<keyword evidence="6 9" id="KW-0812">Transmembrane</keyword>
<keyword evidence="5" id="KW-0997">Cell inner membrane</keyword>
<feature type="transmembrane region" description="Helical" evidence="9">
    <location>
        <begin position="973"/>
        <end position="994"/>
    </location>
</feature>
<dbReference type="RefSeq" id="WP_157307574.1">
    <property type="nucleotide sequence ID" value="NZ_WRXN01000007.1"/>
</dbReference>
<comment type="caution">
    <text evidence="10">The sequence shown here is derived from an EMBL/GenBank/DDBJ whole genome shotgun (WGS) entry which is preliminary data.</text>
</comment>
<evidence type="ECO:0000256" key="2">
    <source>
        <dbReference type="ARBA" id="ARBA00010942"/>
    </source>
</evidence>
<dbReference type="FunFam" id="1.20.1640.10:FF:000001">
    <property type="entry name" value="Efflux pump membrane transporter"/>
    <property type="match status" value="1"/>
</dbReference>
<dbReference type="EMBL" id="WRXN01000007">
    <property type="protein sequence ID" value="MVT10133.1"/>
    <property type="molecule type" value="Genomic_DNA"/>
</dbReference>
<evidence type="ECO:0000256" key="3">
    <source>
        <dbReference type="ARBA" id="ARBA00022448"/>
    </source>
</evidence>
<dbReference type="Gene3D" id="3.30.70.1430">
    <property type="entry name" value="Multidrug efflux transporter AcrB pore domain"/>
    <property type="match status" value="2"/>
</dbReference>
<keyword evidence="4" id="KW-1003">Cell membrane</keyword>
<dbReference type="GO" id="GO:0009636">
    <property type="term" value="P:response to toxic substance"/>
    <property type="evidence" value="ECO:0007669"/>
    <property type="project" value="UniProtKB-ARBA"/>
</dbReference>
<dbReference type="InterPro" id="IPR004764">
    <property type="entry name" value="MdtF-like"/>
</dbReference>
<feature type="transmembrane region" description="Helical" evidence="9">
    <location>
        <begin position="929"/>
        <end position="952"/>
    </location>
</feature>
<evidence type="ECO:0000256" key="9">
    <source>
        <dbReference type="SAM" id="Phobius"/>
    </source>
</evidence>
<evidence type="ECO:0000313" key="11">
    <source>
        <dbReference type="Proteomes" id="UP000461730"/>
    </source>
</evidence>
<evidence type="ECO:0000256" key="4">
    <source>
        <dbReference type="ARBA" id="ARBA00022475"/>
    </source>
</evidence>
<dbReference type="FunFam" id="3.30.70.1430:FF:000001">
    <property type="entry name" value="Efflux pump membrane transporter"/>
    <property type="match status" value="1"/>
</dbReference>
<feature type="transmembrane region" description="Helical" evidence="9">
    <location>
        <begin position="472"/>
        <end position="499"/>
    </location>
</feature>
<dbReference type="Gene3D" id="3.30.70.1440">
    <property type="entry name" value="Multidrug efflux transporter AcrB pore domain"/>
    <property type="match status" value="1"/>
</dbReference>
<name>A0A7K1U6Z9_9BACT</name>
<dbReference type="Gene3D" id="3.30.2090.10">
    <property type="entry name" value="Multidrug efflux transporter AcrB TolC docking domain, DN and DC subdomains"/>
    <property type="match status" value="2"/>
</dbReference>
<dbReference type="GO" id="GO:0005886">
    <property type="term" value="C:plasma membrane"/>
    <property type="evidence" value="ECO:0007669"/>
    <property type="project" value="UniProtKB-SubCell"/>
</dbReference>
<dbReference type="PANTHER" id="PTHR32063:SF11">
    <property type="entry name" value="CATION OR DRUG EFFLUX SYSTEM PROTEIN"/>
    <property type="match status" value="1"/>
</dbReference>
<keyword evidence="11" id="KW-1185">Reference proteome</keyword>
<feature type="transmembrane region" description="Helical" evidence="9">
    <location>
        <begin position="396"/>
        <end position="419"/>
    </location>
</feature>
<keyword evidence="7 9" id="KW-1133">Transmembrane helix</keyword>
<dbReference type="Gene3D" id="1.20.1640.10">
    <property type="entry name" value="Multidrug efflux transporter AcrB transmembrane domain"/>
    <property type="match status" value="2"/>
</dbReference>
<dbReference type="InterPro" id="IPR027463">
    <property type="entry name" value="AcrB_DN_DC_subdom"/>
</dbReference>
<sequence>MIANTFIRRPVTAIVISIVLVLVGLLAMTSLPIGQYPEISPPTVQVTGTYTGADAQTIEQTVATPVEVQVNGTPGMTYMSSNSTNSGSMSLTVNFEVGTDINIAALDVQNRVGIAQPTLPQEVQRLGLTVRKRNPSILMLVALYSPKGTHDVTFLDNYTNVFVKDALLRAKGVGDIFTRADDFSMRVWLKPDKLAQMGVTAEEVRAAITEQNAQIAAGTVGAPPQRIGQTYEYTIFVKGRLANAAEFGNIIVKTRPSDGSIVYLKDVARIQLGKFSYGNNSYVDGKRASYLLVYQAPGSNAISTAEAVYETMEQLKKTFPADVDYVVPFESVTVIQVSIHEVVETLLEALALVVIVVFLFLQSWRATVIPVLAIPVSIIATFIFFIPLGFTINTLTLFGFVLAIGIVVDDAIVVVEAVQHNMDHEQMTPKEATTAAMKEISGPVIAIALILAAVFVPVGFIPGIVGRLYQQFAITIAISVLISAFVALSLTPALCILILRPMHLDKDSKGLNKFFYKFNVWFAHVTSRYSLGVKKSIRMARYVAIFLLCLVVGTIFLFKNKPTGFIPTEDEGRLYITFDLPESSSTERTVAIITEMMHTLDSVKGIDHYAALAGLNVVSFATKSNSGTIFCQLKPWDERKDKAQQIFGLVAQVQQKFARFKEANTVVIPPPAIPGLGSTAGFSFILQQKSGSTDIKQFEGVLQKFTMAINQRPEIARAFSFFTARTPGYQLEIDREKTKKMGVQISAVATALQTYMGSAYINDFTIYGRNFRVVTQADTAYRTDIKDLNQYFVRNTSGEMVPLSALTSYKVTESAPIVSHYNLFRSAEINGSPAPGYSSGDAIRALQEVAAEVLPEGYGYEFSGLSREEIMSGSKTVYIFALSIIFVFLFLAALYESWSVPFSVLLAVPIGAFGAIVTLTFLPNLSNNVYAQIGLITLIGLSAKNAILIVEFAKERVDRGMELVTATVEAARLRLRPIIMTSLAFLLGILPLVIASGAGAESRKTMGWTVLGGMFTATFLAIFIVPVLFVIITRLAYGKEKLKAMQENYKAMQHTNI</sequence>
<dbReference type="GO" id="GO:0042910">
    <property type="term" value="F:xenobiotic transmembrane transporter activity"/>
    <property type="evidence" value="ECO:0007669"/>
    <property type="project" value="TreeGrafter"/>
</dbReference>
<evidence type="ECO:0000256" key="1">
    <source>
        <dbReference type="ARBA" id="ARBA00004429"/>
    </source>
</evidence>
<reference evidence="10 11" key="1">
    <citation type="submission" date="2019-12" db="EMBL/GenBank/DDBJ databases">
        <title>Chitinophaga sp. strain ysch24 (GDMCC 1.1355), whole genome shotgun sequence.</title>
        <authorList>
            <person name="Zhang X."/>
        </authorList>
    </citation>
    <scope>NUCLEOTIDE SEQUENCE [LARGE SCALE GENOMIC DNA]</scope>
    <source>
        <strain evidence="11">ysch24</strain>
    </source>
</reference>
<dbReference type="Gene3D" id="3.30.70.1320">
    <property type="entry name" value="Multidrug efflux transporter AcrB pore domain like"/>
    <property type="match status" value="1"/>
</dbReference>
<dbReference type="NCBIfam" id="TIGR00915">
    <property type="entry name" value="2A0602"/>
    <property type="match status" value="1"/>
</dbReference>
<evidence type="ECO:0000256" key="8">
    <source>
        <dbReference type="ARBA" id="ARBA00023136"/>
    </source>
</evidence>
<evidence type="ECO:0000256" key="5">
    <source>
        <dbReference type="ARBA" id="ARBA00022519"/>
    </source>
</evidence>
<gene>
    <name evidence="10" type="ORF">GO493_17815</name>
</gene>
<feature type="transmembrane region" description="Helical" evidence="9">
    <location>
        <begin position="902"/>
        <end position="923"/>
    </location>
</feature>
<dbReference type="GO" id="GO:0015562">
    <property type="term" value="F:efflux transmembrane transporter activity"/>
    <property type="evidence" value="ECO:0007669"/>
    <property type="project" value="InterPro"/>
</dbReference>
<dbReference type="InterPro" id="IPR001036">
    <property type="entry name" value="Acrflvin-R"/>
</dbReference>
<feature type="transmembrane region" description="Helical" evidence="9">
    <location>
        <begin position="12"/>
        <end position="33"/>
    </location>
</feature>
<dbReference type="SUPFAM" id="SSF82693">
    <property type="entry name" value="Multidrug efflux transporter AcrB pore domain, PN1, PN2, PC1 and PC2 subdomains"/>
    <property type="match status" value="3"/>
</dbReference>
<protein>
    <submittedName>
        <fullName evidence="10">Multidrug efflux RND transporter permease subunit</fullName>
    </submittedName>
</protein>
<dbReference type="PANTHER" id="PTHR32063">
    <property type="match status" value="1"/>
</dbReference>
<dbReference type="Pfam" id="PF00873">
    <property type="entry name" value="ACR_tran"/>
    <property type="match status" value="1"/>
</dbReference>
<dbReference type="Proteomes" id="UP000461730">
    <property type="component" value="Unassembled WGS sequence"/>
</dbReference>
<evidence type="ECO:0000313" key="10">
    <source>
        <dbReference type="EMBL" id="MVT10133.1"/>
    </source>
</evidence>
<proteinExistence type="inferred from homology"/>
<dbReference type="SUPFAM" id="SSF82866">
    <property type="entry name" value="Multidrug efflux transporter AcrB transmembrane domain"/>
    <property type="match status" value="2"/>
</dbReference>
<comment type="similarity">
    <text evidence="2">Belongs to the resistance-nodulation-cell division (RND) (TC 2.A.6) family.</text>
</comment>
<feature type="transmembrane region" description="Helical" evidence="9">
    <location>
        <begin position="342"/>
        <end position="361"/>
    </location>
</feature>